<dbReference type="OrthoDB" id="2142683at2759"/>
<evidence type="ECO:0000256" key="11">
    <source>
        <dbReference type="SAM" id="Coils"/>
    </source>
</evidence>
<reference evidence="15" key="3">
    <citation type="submission" date="2025-08" db="UniProtKB">
        <authorList>
            <consortium name="RefSeq"/>
        </authorList>
    </citation>
    <scope>IDENTIFICATION</scope>
    <source>
        <strain evidence="15">17A/GY</strain>
        <tissue evidence="15">Liver</tissue>
    </source>
</reference>
<reference evidence="14" key="1">
    <citation type="journal article" date="2018" name="Biotechnol. Bioeng.">
        <title>A reference genome of the Chinese hamster based on a hybrid assembly strategy.</title>
        <authorList>
            <person name="Rupp O."/>
            <person name="MacDonald M.L."/>
            <person name="Li S."/>
            <person name="Dhiman H."/>
            <person name="Polson S."/>
            <person name="Griep S."/>
            <person name="Heffner K."/>
            <person name="Hernandez I."/>
            <person name="Brinkrolf K."/>
            <person name="Jadhav V."/>
            <person name="Samoudi M."/>
            <person name="Hao H."/>
            <person name="Kingham B."/>
            <person name="Goesmann A."/>
            <person name="Betenbaugh M.J."/>
            <person name="Lewis N.E."/>
            <person name="Borth N."/>
            <person name="Lee K.H."/>
        </authorList>
    </citation>
    <scope>NUCLEOTIDE SEQUENCE [LARGE SCALE GENOMIC DNA]</scope>
    <source>
        <strain evidence="14">17A/GY</strain>
    </source>
</reference>
<keyword evidence="6 12" id="KW-1133">Transmembrane helix</keyword>
<dbReference type="Pfam" id="PF08391">
    <property type="entry name" value="Ly49"/>
    <property type="match status" value="1"/>
</dbReference>
<keyword evidence="3" id="KW-0430">Lectin</keyword>
<dbReference type="Gene3D" id="3.10.100.10">
    <property type="entry name" value="Mannose-Binding Protein A, subunit A"/>
    <property type="match status" value="1"/>
</dbReference>
<keyword evidence="8" id="KW-1015">Disulfide bond</keyword>
<evidence type="ECO:0000256" key="5">
    <source>
        <dbReference type="ARBA" id="ARBA00022968"/>
    </source>
</evidence>
<evidence type="ECO:0000256" key="8">
    <source>
        <dbReference type="ARBA" id="ARBA00023157"/>
    </source>
</evidence>
<evidence type="ECO:0000259" key="13">
    <source>
        <dbReference type="PROSITE" id="PS50041"/>
    </source>
</evidence>
<dbReference type="AlphaFoldDB" id="A0A9J7K8W8"/>
<dbReference type="GO" id="GO:0030246">
    <property type="term" value="F:carbohydrate binding"/>
    <property type="evidence" value="ECO:0007669"/>
    <property type="project" value="UniProtKB-KW"/>
</dbReference>
<evidence type="ECO:0000313" key="15">
    <source>
        <dbReference type="RefSeq" id="XP_035304620.1"/>
    </source>
</evidence>
<organism evidence="14 15">
    <name type="scientific">Cricetulus griseus</name>
    <name type="common">Chinese hamster</name>
    <name type="synonym">Cricetulus barabensis griseus</name>
    <dbReference type="NCBI Taxonomy" id="10029"/>
    <lineage>
        <taxon>Eukaryota</taxon>
        <taxon>Metazoa</taxon>
        <taxon>Chordata</taxon>
        <taxon>Craniata</taxon>
        <taxon>Vertebrata</taxon>
        <taxon>Euteleostomi</taxon>
        <taxon>Mammalia</taxon>
        <taxon>Eutheria</taxon>
        <taxon>Euarchontoglires</taxon>
        <taxon>Glires</taxon>
        <taxon>Rodentia</taxon>
        <taxon>Myomorpha</taxon>
        <taxon>Muroidea</taxon>
        <taxon>Cricetidae</taxon>
        <taxon>Cricetinae</taxon>
        <taxon>Cricetulus</taxon>
    </lineage>
</organism>
<dbReference type="FunFam" id="3.10.100.10:FF:000053">
    <property type="entry name" value="Killer cell lectin-like receptor 3"/>
    <property type="match status" value="1"/>
</dbReference>
<dbReference type="InterPro" id="IPR016187">
    <property type="entry name" value="CTDL_fold"/>
</dbReference>
<evidence type="ECO:0000256" key="10">
    <source>
        <dbReference type="ARBA" id="ARBA00023180"/>
    </source>
</evidence>
<evidence type="ECO:0000313" key="14">
    <source>
        <dbReference type="Proteomes" id="UP001108280"/>
    </source>
</evidence>
<feature type="transmembrane region" description="Helical" evidence="12">
    <location>
        <begin position="44"/>
        <end position="66"/>
    </location>
</feature>
<keyword evidence="4" id="KW-0130">Cell adhesion</keyword>
<feature type="domain" description="C-type lectin" evidence="13">
    <location>
        <begin position="153"/>
        <end position="261"/>
    </location>
</feature>
<accession>A0A9J7K8W8</accession>
<dbReference type="GO" id="GO:0005886">
    <property type="term" value="C:plasma membrane"/>
    <property type="evidence" value="ECO:0007669"/>
    <property type="project" value="UniProtKB-ARBA"/>
</dbReference>
<sequence>MSDEEITYATLRFHKSSSGLQDGGRPDETQVPSEASHRECSVPWYLIAIPLGILCSILLVTVAVLVKHIFQYSQEKHELQKTLNDLHQEYSTMQNDSYLREEMLRNKSIEFEALREHLDSLNRKQNRCRGETKVVLDCKQRTGKHVEARWFCCGIKCYYFIMDGKQWTGCKQTCQNCSLSLLKIEDDDELKFLQLQINPSSYWTGLSYETKKRKWQWIDDSPLKLDLNITNFNPNTRRCVFLSKTRLDDVECDQPYHCICERRQ</sequence>
<evidence type="ECO:0000256" key="7">
    <source>
        <dbReference type="ARBA" id="ARBA00023136"/>
    </source>
</evidence>
<dbReference type="InterPro" id="IPR016186">
    <property type="entry name" value="C-type_lectin-like/link_sf"/>
</dbReference>
<evidence type="ECO:0000256" key="12">
    <source>
        <dbReference type="SAM" id="Phobius"/>
    </source>
</evidence>
<dbReference type="InterPro" id="IPR001304">
    <property type="entry name" value="C-type_lectin-like"/>
</dbReference>
<dbReference type="GeneID" id="100750597"/>
<keyword evidence="9" id="KW-0675">Receptor</keyword>
<keyword evidence="5" id="KW-0735">Signal-anchor</keyword>
<dbReference type="KEGG" id="cge:100750597"/>
<dbReference type="Proteomes" id="UP001108280">
    <property type="component" value="Chromosome 8"/>
</dbReference>
<keyword evidence="7 12" id="KW-0472">Membrane</keyword>
<evidence type="ECO:0000256" key="1">
    <source>
        <dbReference type="ARBA" id="ARBA00004606"/>
    </source>
</evidence>
<dbReference type="PANTHER" id="PTHR46329">
    <property type="entry name" value="KILLER CELL LECTIN-LIKE RECEPTOR 2"/>
    <property type="match status" value="1"/>
</dbReference>
<dbReference type="Pfam" id="PF00059">
    <property type="entry name" value="Lectin_C"/>
    <property type="match status" value="1"/>
</dbReference>
<dbReference type="SUPFAM" id="SSF56436">
    <property type="entry name" value="C-type lectin-like"/>
    <property type="match status" value="1"/>
</dbReference>
<keyword evidence="11" id="KW-0175">Coiled coil</keyword>
<evidence type="ECO:0000256" key="4">
    <source>
        <dbReference type="ARBA" id="ARBA00022889"/>
    </source>
</evidence>
<feature type="coiled-coil region" evidence="11">
    <location>
        <begin position="69"/>
        <end position="124"/>
    </location>
</feature>
<evidence type="ECO:0000256" key="2">
    <source>
        <dbReference type="ARBA" id="ARBA00022692"/>
    </source>
</evidence>
<dbReference type="GO" id="GO:0007155">
    <property type="term" value="P:cell adhesion"/>
    <property type="evidence" value="ECO:0007669"/>
    <property type="project" value="UniProtKB-KW"/>
</dbReference>
<keyword evidence="2 12" id="KW-0812">Transmembrane</keyword>
<proteinExistence type="predicted"/>
<dbReference type="InterPro" id="IPR052013">
    <property type="entry name" value="Mouse_KLRs"/>
</dbReference>
<gene>
    <name evidence="15" type="primary">LOC100750597</name>
</gene>
<dbReference type="PROSITE" id="PS50041">
    <property type="entry name" value="C_TYPE_LECTIN_2"/>
    <property type="match status" value="1"/>
</dbReference>
<protein>
    <submittedName>
        <fullName evidence="15">Killer cell lectin-like receptor 2</fullName>
    </submittedName>
</protein>
<dbReference type="RefSeq" id="XP_035316232.1">
    <property type="nucleotide sequence ID" value="XM_035460341.1"/>
</dbReference>
<dbReference type="InterPro" id="IPR013600">
    <property type="entry name" value="Ly49_N"/>
</dbReference>
<keyword evidence="14" id="KW-1185">Reference proteome</keyword>
<dbReference type="InterPro" id="IPR033992">
    <property type="entry name" value="NKR-like_CTLD"/>
</dbReference>
<keyword evidence="10" id="KW-0325">Glycoprotein</keyword>
<comment type="subcellular location">
    <subcellularLocation>
        <location evidence="1">Membrane</location>
        <topology evidence="1">Single-pass type II membrane protein</topology>
    </subcellularLocation>
</comment>
<evidence type="ECO:0000256" key="6">
    <source>
        <dbReference type="ARBA" id="ARBA00022989"/>
    </source>
</evidence>
<dbReference type="PANTHER" id="PTHR46329:SF1">
    <property type="entry name" value="KILLER CELL LECTIN-LIKE RECEPTOR 2"/>
    <property type="match status" value="1"/>
</dbReference>
<dbReference type="CDD" id="cd03593">
    <property type="entry name" value="CLECT_NK_receptors_like"/>
    <property type="match status" value="1"/>
</dbReference>
<evidence type="ECO:0000256" key="3">
    <source>
        <dbReference type="ARBA" id="ARBA00022734"/>
    </source>
</evidence>
<name>A0A9J7K8W8_CRIGR</name>
<reference evidence="14" key="2">
    <citation type="journal article" date="2020" name="Biotechnol. Bioeng.">
        <title>Chromosome-scale scaffolds for the Chinese hamster reference genome assembly to facilitate the study of the CHO epigenome.</title>
        <authorList>
            <person name="Hilliard W."/>
            <person name="MacDonald M."/>
            <person name="Lee K.H."/>
        </authorList>
    </citation>
    <scope>NUCLEOTIDE SEQUENCE [LARGE SCALE GENOMIC DNA]</scope>
    <source>
        <strain evidence="14">17A/GY</strain>
    </source>
</reference>
<dbReference type="RefSeq" id="XP_035304620.1">
    <property type="nucleotide sequence ID" value="XM_035448729.1"/>
</dbReference>
<evidence type="ECO:0000256" key="9">
    <source>
        <dbReference type="ARBA" id="ARBA00023170"/>
    </source>
</evidence>
<dbReference type="SMART" id="SM00034">
    <property type="entry name" value="CLECT"/>
    <property type="match status" value="1"/>
</dbReference>